<dbReference type="InterPro" id="IPR001812">
    <property type="entry name" value="Trypano_VSG_A_N_dom"/>
</dbReference>
<evidence type="ECO:0000256" key="5">
    <source>
        <dbReference type="ARBA" id="ARBA00023136"/>
    </source>
</evidence>
<keyword evidence="7" id="KW-0449">Lipoprotein</keyword>
<dbReference type="Gene3D" id="4.10.110.20">
    <property type="entry name" value="Variant surface glycoprotein MITAT 1.2, VSG 221, C-terminal domain"/>
    <property type="match status" value="1"/>
</dbReference>
<feature type="chain" id="PRO_5012520508" evidence="9">
    <location>
        <begin position="23"/>
        <end position="487"/>
    </location>
</feature>
<feature type="domain" description="Trypanosome variant surface glycoprotein C-terminal" evidence="11">
    <location>
        <begin position="405"/>
        <end position="479"/>
    </location>
</feature>
<comment type="subcellular location">
    <subcellularLocation>
        <location evidence="2">Cell membrane</location>
        <topology evidence="2">Lipid-anchor</topology>
        <topology evidence="2">GPI-anchor</topology>
    </subcellularLocation>
</comment>
<name>A0A1J0RAD6_9TRYP</name>
<evidence type="ECO:0000256" key="8">
    <source>
        <dbReference type="SAM" id="MobiDB-lite"/>
    </source>
</evidence>
<dbReference type="EMBL" id="KX700891">
    <property type="protein sequence ID" value="APD74847.1"/>
    <property type="molecule type" value="Genomic_DNA"/>
</dbReference>
<evidence type="ECO:0000259" key="10">
    <source>
        <dbReference type="Pfam" id="PF00913"/>
    </source>
</evidence>
<evidence type="ECO:0000256" key="3">
    <source>
        <dbReference type="ARBA" id="ARBA00022475"/>
    </source>
</evidence>
<organism evidence="12">
    <name type="scientific">Trypanosoma brucei</name>
    <dbReference type="NCBI Taxonomy" id="5691"/>
    <lineage>
        <taxon>Eukaryota</taxon>
        <taxon>Discoba</taxon>
        <taxon>Euglenozoa</taxon>
        <taxon>Kinetoplastea</taxon>
        <taxon>Metakinetoplastina</taxon>
        <taxon>Trypanosomatida</taxon>
        <taxon>Trypanosomatidae</taxon>
        <taxon>Trypanosoma</taxon>
    </lineage>
</organism>
<dbReference type="AlphaFoldDB" id="A0A1J0RAD6"/>
<accession>A0A1J0RAD6</accession>
<comment type="function">
    <text evidence="1">VSG forms a coat on the surface of the parasite. The trypanosome evades the immune response of the host by expressing a series of antigenically distinct VSGs from an estimated 1000 VSG genes.</text>
</comment>
<dbReference type="InterPro" id="IPR027446">
    <property type="entry name" value="VSG_C_dom_sf"/>
</dbReference>
<evidence type="ECO:0000256" key="2">
    <source>
        <dbReference type="ARBA" id="ARBA00004609"/>
    </source>
</evidence>
<feature type="compositionally biased region" description="Basic and acidic residues" evidence="8">
    <location>
        <begin position="434"/>
        <end position="454"/>
    </location>
</feature>
<evidence type="ECO:0000313" key="12">
    <source>
        <dbReference type="EMBL" id="APD74847.1"/>
    </source>
</evidence>
<dbReference type="InterPro" id="IPR019609">
    <property type="entry name" value="Variant_surf_glycoprt_trypan_C"/>
</dbReference>
<dbReference type="SUPFAM" id="SSF58087">
    <property type="entry name" value="Variant surface glycoprotein (N-terminal domain)"/>
    <property type="match status" value="1"/>
</dbReference>
<keyword evidence="4" id="KW-0336">GPI-anchor</keyword>
<keyword evidence="3" id="KW-1003">Cell membrane</keyword>
<dbReference type="Pfam" id="PF10659">
    <property type="entry name" value="Trypan_glycop_C"/>
    <property type="match status" value="1"/>
</dbReference>
<dbReference type="VEuPathDB" id="TriTrypDB:Tb09.v4.0136"/>
<dbReference type="VEuPathDB" id="TriTrypDB:Tb427_000075700"/>
<evidence type="ECO:0000256" key="1">
    <source>
        <dbReference type="ARBA" id="ARBA00002523"/>
    </source>
</evidence>
<dbReference type="Pfam" id="PF00913">
    <property type="entry name" value="Trypan_glycop"/>
    <property type="match status" value="1"/>
</dbReference>
<protein>
    <submittedName>
        <fullName evidence="12">Variant surface glycoprotein 1125.4325</fullName>
    </submittedName>
</protein>
<dbReference type="GO" id="GO:0098552">
    <property type="term" value="C:side of membrane"/>
    <property type="evidence" value="ECO:0007669"/>
    <property type="project" value="UniProtKB-KW"/>
</dbReference>
<sequence length="487" mass="52376">MDRLLPELLLALSLLAVAGNAAQHGPIKKANWEAACMMAGETRKIQALGAHNIATAAEATLSYIKQALKTMIGIEVNRAGEYTREETALIAYYAAKADDAATSLHSENIGKQTNAIAAAARLDGRIVEFVNMAAKIADADTRSCLAEGADNTFRPSSTEFTGAAAACKDSVAAVTPAADLPSKFTTTGYDGDNLKGPADVAGTAGSHGCALTTGKNSNKIVNQGGATNAAAKPAFAGGLFEWTTNQLQNTDLQTLSTTEASYPTLYQAHKAYLTVKEDVKAYTTPTPATLKADPKMQELYKVHVIGQPPDNVKSVSGIESKIEAAYKQGDELAKKYDKDFAETNVYNPNKAEPKAVKLADLHTLQELITVLLHHRHDNQQKLKDKITELQKTINKSTDKTPEQICNAIGDKNESKCNTTKRCVYKEDGEKDKKCTLSEEAKQKAEKETEKDRDTGGGAGDTTGCSRHGIDKEKCENKKQAINRIMHL</sequence>
<keyword evidence="6" id="KW-0325">Glycoprotein</keyword>
<dbReference type="Gene3D" id="3.90.150.10">
    <property type="entry name" value="Variant Surface Glycoprotein, subunit A domain 1"/>
    <property type="match status" value="1"/>
</dbReference>
<dbReference type="SUPFAM" id="SSF118251">
    <property type="entry name" value="Variant surface glycoprotein MITAT 1.2, VSG 221, C-terminal domain"/>
    <property type="match status" value="1"/>
</dbReference>
<feature type="region of interest" description="Disordered" evidence="8">
    <location>
        <begin position="434"/>
        <end position="468"/>
    </location>
</feature>
<feature type="signal peptide" evidence="9">
    <location>
        <begin position="1"/>
        <end position="22"/>
    </location>
</feature>
<proteinExistence type="predicted"/>
<evidence type="ECO:0000256" key="4">
    <source>
        <dbReference type="ARBA" id="ARBA00022622"/>
    </source>
</evidence>
<dbReference type="GO" id="GO:0005886">
    <property type="term" value="C:plasma membrane"/>
    <property type="evidence" value="ECO:0007669"/>
    <property type="project" value="UniProtKB-SubCell"/>
</dbReference>
<dbReference type="VEuPathDB" id="TriTrypDB:Tb1125.11.17670"/>
<evidence type="ECO:0000259" key="11">
    <source>
        <dbReference type="Pfam" id="PF10659"/>
    </source>
</evidence>
<evidence type="ECO:0000256" key="9">
    <source>
        <dbReference type="SAM" id="SignalP"/>
    </source>
</evidence>
<reference evidence="12" key="1">
    <citation type="submission" date="2016-08" db="EMBL/GenBank/DDBJ databases">
        <title>VSG repertoire of Trypanosoma brucei EATRO 1125.</title>
        <authorList>
            <person name="Cross G.A."/>
        </authorList>
    </citation>
    <scope>NUCLEOTIDE SEQUENCE</scope>
    <source>
        <strain evidence="12">EATRO 1125</strain>
    </source>
</reference>
<keyword evidence="5" id="KW-0472">Membrane</keyword>
<dbReference type="GO" id="GO:0042783">
    <property type="term" value="P:symbiont-mediated evasion of host immune response"/>
    <property type="evidence" value="ECO:0007669"/>
    <property type="project" value="InterPro"/>
</dbReference>
<keyword evidence="9" id="KW-0732">Signal</keyword>
<evidence type="ECO:0000256" key="6">
    <source>
        <dbReference type="ARBA" id="ARBA00023180"/>
    </source>
</evidence>
<dbReference type="Gene3D" id="1.10.470.10">
    <property type="entry name" value="Variant Surface Glycoprotein, subunit A, domain 2"/>
    <property type="match status" value="1"/>
</dbReference>
<feature type="domain" description="Trypanosome variant surface glycoprotein A-type N-terminal" evidence="10">
    <location>
        <begin position="9"/>
        <end position="373"/>
    </location>
</feature>
<evidence type="ECO:0000256" key="7">
    <source>
        <dbReference type="ARBA" id="ARBA00023288"/>
    </source>
</evidence>